<keyword evidence="4" id="KW-0498">Mitosis</keyword>
<feature type="compositionally biased region" description="Low complexity" evidence="8">
    <location>
        <begin position="141"/>
        <end position="167"/>
    </location>
</feature>
<protein>
    <submittedName>
        <fullName evidence="9">Cohesin loading factor-domain-containing protein</fullName>
    </submittedName>
</protein>
<keyword evidence="5" id="KW-0159">Chromosome partition</keyword>
<proteinExistence type="inferred from homology"/>
<dbReference type="PANTHER" id="PTHR21394">
    <property type="entry name" value="MAU2 CHROMATID COHESION FACTOR HOMOLOG"/>
    <property type="match status" value="1"/>
</dbReference>
<dbReference type="GO" id="GO:0007059">
    <property type="term" value="P:chromosome segregation"/>
    <property type="evidence" value="ECO:0007669"/>
    <property type="project" value="UniProtKB-KW"/>
</dbReference>
<keyword evidence="6" id="KW-0539">Nucleus</keyword>
<dbReference type="Pfam" id="PF10345">
    <property type="entry name" value="Cohesin_load"/>
    <property type="match status" value="1"/>
</dbReference>
<keyword evidence="3" id="KW-0132">Cell division</keyword>
<comment type="similarity">
    <text evidence="2">Belongs to the SCC4/mau-2 family.</text>
</comment>
<feature type="compositionally biased region" description="Polar residues" evidence="8">
    <location>
        <begin position="11"/>
        <end position="25"/>
    </location>
</feature>
<reference evidence="9" key="1">
    <citation type="journal article" date="2020" name="Stud. Mycol.">
        <title>101 Dothideomycetes genomes: a test case for predicting lifestyles and emergence of pathogens.</title>
        <authorList>
            <person name="Haridas S."/>
            <person name="Albert R."/>
            <person name="Binder M."/>
            <person name="Bloem J."/>
            <person name="Labutti K."/>
            <person name="Salamov A."/>
            <person name="Andreopoulos B."/>
            <person name="Baker S."/>
            <person name="Barry K."/>
            <person name="Bills G."/>
            <person name="Bluhm B."/>
            <person name="Cannon C."/>
            <person name="Castanera R."/>
            <person name="Culley D."/>
            <person name="Daum C."/>
            <person name="Ezra D."/>
            <person name="Gonzalez J."/>
            <person name="Henrissat B."/>
            <person name="Kuo A."/>
            <person name="Liang C."/>
            <person name="Lipzen A."/>
            <person name="Lutzoni F."/>
            <person name="Magnuson J."/>
            <person name="Mondo S."/>
            <person name="Nolan M."/>
            <person name="Ohm R."/>
            <person name="Pangilinan J."/>
            <person name="Park H.-J."/>
            <person name="Ramirez L."/>
            <person name="Alfaro M."/>
            <person name="Sun H."/>
            <person name="Tritt A."/>
            <person name="Yoshinaga Y."/>
            <person name="Zwiers L.-H."/>
            <person name="Turgeon B."/>
            <person name="Goodwin S."/>
            <person name="Spatafora J."/>
            <person name="Crous P."/>
            <person name="Grigoriev I."/>
        </authorList>
    </citation>
    <scope>NUCLEOTIDE SEQUENCE</scope>
    <source>
        <strain evidence="9">CBS 627.86</strain>
    </source>
</reference>
<dbReference type="GO" id="GO:0051301">
    <property type="term" value="P:cell division"/>
    <property type="evidence" value="ECO:0007669"/>
    <property type="project" value="UniProtKB-KW"/>
</dbReference>
<dbReference type="AlphaFoldDB" id="A0A6A5ZGX5"/>
<name>A0A6A5ZGX5_9PLEO</name>
<dbReference type="GO" id="GO:0005634">
    <property type="term" value="C:nucleus"/>
    <property type="evidence" value="ECO:0007669"/>
    <property type="project" value="UniProtKB-SubCell"/>
</dbReference>
<evidence type="ECO:0000313" key="9">
    <source>
        <dbReference type="EMBL" id="KAF2118722.1"/>
    </source>
</evidence>
<evidence type="ECO:0000256" key="4">
    <source>
        <dbReference type="ARBA" id="ARBA00022776"/>
    </source>
</evidence>
<evidence type="ECO:0000256" key="7">
    <source>
        <dbReference type="ARBA" id="ARBA00023306"/>
    </source>
</evidence>
<dbReference type="EMBL" id="ML977316">
    <property type="protein sequence ID" value="KAF2118722.1"/>
    <property type="molecule type" value="Genomic_DNA"/>
</dbReference>
<evidence type="ECO:0000256" key="5">
    <source>
        <dbReference type="ARBA" id="ARBA00022829"/>
    </source>
</evidence>
<feature type="compositionally biased region" description="Low complexity" evidence="8">
    <location>
        <begin position="30"/>
        <end position="50"/>
    </location>
</feature>
<evidence type="ECO:0000256" key="2">
    <source>
        <dbReference type="ARBA" id="ARBA00008585"/>
    </source>
</evidence>
<feature type="compositionally biased region" description="Polar residues" evidence="8">
    <location>
        <begin position="214"/>
        <end position="231"/>
    </location>
</feature>
<feature type="compositionally biased region" description="Polar residues" evidence="8">
    <location>
        <begin position="123"/>
        <end position="140"/>
    </location>
</feature>
<gene>
    <name evidence="9" type="ORF">BDV96DRAFT_515539</name>
</gene>
<dbReference type="GO" id="GO:0007064">
    <property type="term" value="P:mitotic sister chromatid cohesion"/>
    <property type="evidence" value="ECO:0007669"/>
    <property type="project" value="InterPro"/>
</dbReference>
<keyword evidence="10" id="KW-1185">Reference proteome</keyword>
<feature type="compositionally biased region" description="Polar residues" evidence="8">
    <location>
        <begin position="168"/>
        <end position="185"/>
    </location>
</feature>
<feature type="compositionally biased region" description="Low complexity" evidence="8">
    <location>
        <begin position="112"/>
        <end position="122"/>
    </location>
</feature>
<evidence type="ECO:0000256" key="3">
    <source>
        <dbReference type="ARBA" id="ARBA00022618"/>
    </source>
</evidence>
<sequence length="873" mass="97166">MDPRYQWPQGYPNNQYGAPPQTNGYHANGYPIQYQQQQQPLQQMPQGYPQSQPFQGQPRVVIPPRANQTYPQTHDDPRIQPQPRPGQPQVMIPTARPQGYIPQVQNQRIRQVQVPVQRPVQRTSNGASRNEVTAGQPRQAQTPVQRTQSLQQQTTPRPQQRTPSLPTSNQSRAPLQPQATPTQTRPLHSSPSQHPNSSPYAVSSQKSHPKVVIKQSTPHSTPNASNQQNGAPSKALPEDLTVLLLAAADEYINAARGLGARVAPVQSQADRQQYYQLMAAGLGCMEAVLKKFNQSPREEAKLRLRYASLLVEETDNHAEIDAVLAKGIALCDRSRLLDLKYSMHHLQARYQFQSNHRAALKALDKPIQDAETLQHISWVYAFRFLKLSLALQVPGRPEIATALQQLRAITSHAERRGDRAIYVTSSTFEAMVHLRSSGSDHIEHAQRAIAAARSQQLQLSAKQLGSIATLIDCIDIACTLRRGGQDEEKMLALQQKVDKEPVPHDGTFGVLIENNAEGGVSISSTGGIFRRAQDGRDELSLAWLPKKDLNMLAYYLSGLMSLNKHKGLSYLQEGFKLTQDALQRHPSRAMSLTASITQNNWLTLLDWQLRFTLGLVTSSWQHEDRPVARKHLRALQKSIGSEPFTSEVHGRLSSYLAGILDQTNGNFDSALSIYGSDDFALPAPGVHTNNLITDLAILAAMNRLLILRDPMHPEHFLTGILFTQLQPLCNDHPNQYINLAFRIVTAITQSDVPLNRQKTLMHTSTSTSQQLGNLQFMTMCLSYVTARFFWDTVSEQALRGTRASRQIANKSESKLWKAVASGICMNGFSKNGFPNDAQAARTAFLEMKDQLPPPFTGGVPVAQDQQLLGTEIF</sequence>
<keyword evidence="7" id="KW-0131">Cell cycle</keyword>
<organism evidence="9 10">
    <name type="scientific">Lophiotrema nucula</name>
    <dbReference type="NCBI Taxonomy" id="690887"/>
    <lineage>
        <taxon>Eukaryota</taxon>
        <taxon>Fungi</taxon>
        <taxon>Dikarya</taxon>
        <taxon>Ascomycota</taxon>
        <taxon>Pezizomycotina</taxon>
        <taxon>Dothideomycetes</taxon>
        <taxon>Pleosporomycetidae</taxon>
        <taxon>Pleosporales</taxon>
        <taxon>Lophiotremataceae</taxon>
        <taxon>Lophiotrema</taxon>
    </lineage>
</organism>
<dbReference type="Proteomes" id="UP000799770">
    <property type="component" value="Unassembled WGS sequence"/>
</dbReference>
<feature type="compositionally biased region" description="Low complexity" evidence="8">
    <location>
        <begin position="186"/>
        <end position="199"/>
    </location>
</feature>
<dbReference type="OrthoDB" id="5565328at2759"/>
<feature type="region of interest" description="Disordered" evidence="8">
    <location>
        <begin position="1"/>
        <end position="93"/>
    </location>
</feature>
<dbReference type="InterPro" id="IPR019440">
    <property type="entry name" value="MAU2"/>
</dbReference>
<feature type="region of interest" description="Disordered" evidence="8">
    <location>
        <begin position="112"/>
        <end position="234"/>
    </location>
</feature>
<accession>A0A6A5ZGX5</accession>
<evidence type="ECO:0000256" key="8">
    <source>
        <dbReference type="SAM" id="MobiDB-lite"/>
    </source>
</evidence>
<evidence type="ECO:0000313" key="10">
    <source>
        <dbReference type="Proteomes" id="UP000799770"/>
    </source>
</evidence>
<evidence type="ECO:0000256" key="1">
    <source>
        <dbReference type="ARBA" id="ARBA00004123"/>
    </source>
</evidence>
<comment type="subcellular location">
    <subcellularLocation>
        <location evidence="1">Nucleus</location>
    </subcellularLocation>
</comment>
<evidence type="ECO:0000256" key="6">
    <source>
        <dbReference type="ARBA" id="ARBA00023242"/>
    </source>
</evidence>